<evidence type="ECO:0000313" key="1">
    <source>
        <dbReference type="EMBL" id="GGL42409.1"/>
    </source>
</evidence>
<proteinExistence type="predicted"/>
<organism evidence="1 2">
    <name type="scientific">Sporolactobacillus putidus</name>
    <dbReference type="NCBI Taxonomy" id="492735"/>
    <lineage>
        <taxon>Bacteria</taxon>
        <taxon>Bacillati</taxon>
        <taxon>Bacillota</taxon>
        <taxon>Bacilli</taxon>
        <taxon>Bacillales</taxon>
        <taxon>Sporolactobacillaceae</taxon>
        <taxon>Sporolactobacillus</taxon>
    </lineage>
</organism>
<dbReference type="EMBL" id="BMOK01000001">
    <property type="protein sequence ID" value="GGL42409.1"/>
    <property type="molecule type" value="Genomic_DNA"/>
</dbReference>
<name>A0A917RWG8_9BACL</name>
<gene>
    <name evidence="1" type="primary">ytpQ</name>
    <name evidence="1" type="ORF">GCM10007968_02920</name>
</gene>
<evidence type="ECO:0000313" key="2">
    <source>
        <dbReference type="Proteomes" id="UP000654670"/>
    </source>
</evidence>
<dbReference type="InterPro" id="IPR010838">
    <property type="entry name" value="DUF1444"/>
</dbReference>
<dbReference type="Proteomes" id="UP000654670">
    <property type="component" value="Unassembled WGS sequence"/>
</dbReference>
<dbReference type="RefSeq" id="WP_188801145.1">
    <property type="nucleotide sequence ID" value="NZ_BMOK01000001.1"/>
</dbReference>
<reference evidence="1" key="2">
    <citation type="submission" date="2020-09" db="EMBL/GenBank/DDBJ databases">
        <authorList>
            <person name="Sun Q."/>
            <person name="Ohkuma M."/>
        </authorList>
    </citation>
    <scope>NUCLEOTIDE SEQUENCE</scope>
    <source>
        <strain evidence="1">JCM 15325</strain>
    </source>
</reference>
<dbReference type="NCBIfam" id="NF010189">
    <property type="entry name" value="PRK13668.1"/>
    <property type="match status" value="1"/>
</dbReference>
<comment type="caution">
    <text evidence="1">The sequence shown here is derived from an EMBL/GenBank/DDBJ whole genome shotgun (WGS) entry which is preliminary data.</text>
</comment>
<dbReference type="Pfam" id="PF07285">
    <property type="entry name" value="DUF1444"/>
    <property type="match status" value="1"/>
</dbReference>
<keyword evidence="2" id="KW-1185">Reference proteome</keyword>
<accession>A0A917RWG8</accession>
<dbReference type="AlphaFoldDB" id="A0A917RWG8"/>
<protein>
    <submittedName>
        <fullName evidence="1">UPF0354 protein YtpQ</fullName>
    </submittedName>
</protein>
<sequence>MNQQELRKILTERLASEGRRIRYDHKSAKLRVIDEDSGKGVTLSLADILNRCSEEGLRALEETVYYADCALRDMKRSPNLKGKENKIFPVIRSASFPRATSDGRELVSRAHTAETRIFYAVDLENSYRLLDRQFLRQEGMDEERLFETADFNLRSLPAKPKKDVVQNNAFYFINYNDGYDASRILNSRLLERMKNKAAGDLTVAVPHQDVLIFGDIVNPAGYDILAQMTMKFFASGSVPITILPFIYDNGELEPIFILAGKRHIHGRTTGH</sequence>
<reference evidence="1" key="1">
    <citation type="journal article" date="2014" name="Int. J. Syst. Evol. Microbiol.">
        <title>Complete genome sequence of Corynebacterium casei LMG S-19264T (=DSM 44701T), isolated from a smear-ripened cheese.</title>
        <authorList>
            <consortium name="US DOE Joint Genome Institute (JGI-PGF)"/>
            <person name="Walter F."/>
            <person name="Albersmeier A."/>
            <person name="Kalinowski J."/>
            <person name="Ruckert C."/>
        </authorList>
    </citation>
    <scope>NUCLEOTIDE SEQUENCE</scope>
    <source>
        <strain evidence="1">JCM 15325</strain>
    </source>
</reference>